<dbReference type="GO" id="GO:0003677">
    <property type="term" value="F:DNA binding"/>
    <property type="evidence" value="ECO:0007669"/>
    <property type="project" value="UniProtKB-KW"/>
</dbReference>
<dbReference type="KEGG" id="cann:107860813"/>
<keyword evidence="9" id="KW-1185">Reference proteome</keyword>
<accession>A0A1U8FZI3</accession>
<sequence>MAMMDITEAYGVMADGNATLVGDTHTTSNMMNNVAPFPPIPIPIPISIQQQQQQQQPHTQTHTHTTKGSRSQRRRRSSLNFASLDFPSFLSHVPSPPHTLPPACVLEPTGFKFLFDKQLQNSDVSSLRRIVVPKKAAERYLPALEIKEGFPITMNDMDGIHVWSFRYRYWPNNSSRMYVLENTGDFIQTHELRQGDYFALHYNDQKQIYGIEARKAGSGPVFRGYEAEDVILTDYAQATDDGNGNGVLKNEAEMDMSSFYFPAMDNEMDMSFIYDTSFWNEPAFDFVGGPMTYYSTNVNPTPSFGSIEDSFPVDDFF</sequence>
<keyword evidence="5" id="KW-0539">Nucleus</keyword>
<protein>
    <recommendedName>
        <fullName evidence="7">TF-B3 domain-containing protein</fullName>
    </recommendedName>
</protein>
<evidence type="ECO:0000313" key="8">
    <source>
        <dbReference type="EMBL" id="PHT92099.1"/>
    </source>
</evidence>
<evidence type="ECO:0000256" key="1">
    <source>
        <dbReference type="ARBA" id="ARBA00004123"/>
    </source>
</evidence>
<dbReference type="SMART" id="SM01019">
    <property type="entry name" value="B3"/>
    <property type="match status" value="1"/>
</dbReference>
<evidence type="ECO:0000259" key="7">
    <source>
        <dbReference type="PROSITE" id="PS50863"/>
    </source>
</evidence>
<dbReference type="InterPro" id="IPR003340">
    <property type="entry name" value="B3_DNA-bd"/>
</dbReference>
<dbReference type="EMBL" id="AYRZ02000002">
    <property type="protein sequence ID" value="PHT92099.1"/>
    <property type="molecule type" value="Genomic_DNA"/>
</dbReference>
<feature type="domain" description="TF-B3" evidence="7">
    <location>
        <begin position="115"/>
        <end position="217"/>
    </location>
</feature>
<feature type="compositionally biased region" description="Basic residues" evidence="6">
    <location>
        <begin position="64"/>
        <end position="76"/>
    </location>
</feature>
<evidence type="ECO:0000256" key="6">
    <source>
        <dbReference type="SAM" id="MobiDB-lite"/>
    </source>
</evidence>
<evidence type="ECO:0000256" key="4">
    <source>
        <dbReference type="ARBA" id="ARBA00023163"/>
    </source>
</evidence>
<dbReference type="CDD" id="cd10017">
    <property type="entry name" value="B3_DNA"/>
    <property type="match status" value="1"/>
</dbReference>
<dbReference type="PANTHER" id="PTHR31140">
    <property type="entry name" value="B3 DOMAIN-CONTAINING TRANSCRIPTION FACTOR ABI3"/>
    <property type="match status" value="1"/>
</dbReference>
<dbReference type="SUPFAM" id="SSF101936">
    <property type="entry name" value="DNA-binding pseudobarrel domain"/>
    <property type="match status" value="1"/>
</dbReference>
<evidence type="ECO:0000256" key="3">
    <source>
        <dbReference type="ARBA" id="ARBA00023125"/>
    </source>
</evidence>
<dbReference type="Gramene" id="PHT92099">
    <property type="protein sequence ID" value="PHT92099"/>
    <property type="gene ID" value="T459_07212"/>
</dbReference>
<keyword evidence="4" id="KW-0804">Transcription</keyword>
<evidence type="ECO:0000313" key="9">
    <source>
        <dbReference type="Proteomes" id="UP000222542"/>
    </source>
</evidence>
<dbReference type="Proteomes" id="UP000222542">
    <property type="component" value="Unassembled WGS sequence"/>
</dbReference>
<dbReference type="OrthoDB" id="757982at2759"/>
<dbReference type="STRING" id="4072.A0A1U8FZI3"/>
<reference evidence="8 9" key="1">
    <citation type="journal article" date="2014" name="Nat. Genet.">
        <title>Genome sequence of the hot pepper provides insights into the evolution of pungency in Capsicum species.</title>
        <authorList>
            <person name="Kim S."/>
            <person name="Park M."/>
            <person name="Yeom S.I."/>
            <person name="Kim Y.M."/>
            <person name="Lee J.M."/>
            <person name="Lee H.A."/>
            <person name="Seo E."/>
            <person name="Choi J."/>
            <person name="Cheong K."/>
            <person name="Kim K.T."/>
            <person name="Jung K."/>
            <person name="Lee G.W."/>
            <person name="Oh S.K."/>
            <person name="Bae C."/>
            <person name="Kim S.B."/>
            <person name="Lee H.Y."/>
            <person name="Kim S.Y."/>
            <person name="Kim M.S."/>
            <person name="Kang B.C."/>
            <person name="Jo Y.D."/>
            <person name="Yang H.B."/>
            <person name="Jeong H.J."/>
            <person name="Kang W.H."/>
            <person name="Kwon J.K."/>
            <person name="Shin C."/>
            <person name="Lim J.Y."/>
            <person name="Park J.H."/>
            <person name="Huh J.H."/>
            <person name="Kim J.S."/>
            <person name="Kim B.D."/>
            <person name="Cohen O."/>
            <person name="Paran I."/>
            <person name="Suh M.C."/>
            <person name="Lee S.B."/>
            <person name="Kim Y.K."/>
            <person name="Shin Y."/>
            <person name="Noh S.J."/>
            <person name="Park J."/>
            <person name="Seo Y.S."/>
            <person name="Kwon S.Y."/>
            <person name="Kim H.A."/>
            <person name="Park J.M."/>
            <person name="Kim H.J."/>
            <person name="Choi S.B."/>
            <person name="Bosland P.W."/>
            <person name="Reeves G."/>
            <person name="Jo S.H."/>
            <person name="Lee B.W."/>
            <person name="Cho H.T."/>
            <person name="Choi H.S."/>
            <person name="Lee M.S."/>
            <person name="Yu Y."/>
            <person name="Do Choi Y."/>
            <person name="Park B.S."/>
            <person name="van Deynze A."/>
            <person name="Ashrafi H."/>
            <person name="Hill T."/>
            <person name="Kim W.T."/>
            <person name="Pai H.S."/>
            <person name="Ahn H.K."/>
            <person name="Yeam I."/>
            <person name="Giovannoni J.J."/>
            <person name="Rose J.K."/>
            <person name="Sorensen I."/>
            <person name="Lee S.J."/>
            <person name="Kim R.W."/>
            <person name="Choi I.Y."/>
            <person name="Choi B.S."/>
            <person name="Lim J.S."/>
            <person name="Lee Y.H."/>
            <person name="Choi D."/>
        </authorList>
    </citation>
    <scope>NUCLEOTIDE SEQUENCE [LARGE SCALE GENOMIC DNA]</scope>
    <source>
        <strain evidence="9">cv. CM334</strain>
    </source>
</reference>
<feature type="compositionally biased region" description="Low complexity" evidence="6">
    <location>
        <begin position="48"/>
        <end position="63"/>
    </location>
</feature>
<gene>
    <name evidence="8" type="ORF">T459_07212</name>
</gene>
<dbReference type="PROSITE" id="PS50863">
    <property type="entry name" value="B3"/>
    <property type="match status" value="1"/>
</dbReference>
<dbReference type="InterPro" id="IPR044800">
    <property type="entry name" value="LEC2-like"/>
</dbReference>
<proteinExistence type="predicted"/>
<feature type="region of interest" description="Disordered" evidence="6">
    <location>
        <begin position="48"/>
        <end position="76"/>
    </location>
</feature>
<dbReference type="PANTHER" id="PTHR31140:SF73">
    <property type="entry name" value="B3 DOMAIN-CONTAINING TRANSCRIPTION FACTOR FUS3"/>
    <property type="match status" value="1"/>
</dbReference>
<comment type="caution">
    <text evidence="8">The sequence shown here is derived from an EMBL/GenBank/DDBJ whole genome shotgun (WGS) entry which is preliminary data.</text>
</comment>
<organism evidence="8 9">
    <name type="scientific">Capsicum annuum</name>
    <name type="common">Capsicum pepper</name>
    <dbReference type="NCBI Taxonomy" id="4072"/>
    <lineage>
        <taxon>Eukaryota</taxon>
        <taxon>Viridiplantae</taxon>
        <taxon>Streptophyta</taxon>
        <taxon>Embryophyta</taxon>
        <taxon>Tracheophyta</taxon>
        <taxon>Spermatophyta</taxon>
        <taxon>Magnoliopsida</taxon>
        <taxon>eudicotyledons</taxon>
        <taxon>Gunneridae</taxon>
        <taxon>Pentapetalae</taxon>
        <taxon>asterids</taxon>
        <taxon>lamiids</taxon>
        <taxon>Solanales</taxon>
        <taxon>Solanaceae</taxon>
        <taxon>Solanoideae</taxon>
        <taxon>Capsiceae</taxon>
        <taxon>Capsicum</taxon>
    </lineage>
</organism>
<evidence type="ECO:0000256" key="5">
    <source>
        <dbReference type="ARBA" id="ARBA00023242"/>
    </source>
</evidence>
<dbReference type="AlphaFoldDB" id="A0A1U8FZI3"/>
<keyword evidence="3" id="KW-0238">DNA-binding</keyword>
<dbReference type="Gene3D" id="2.40.330.10">
    <property type="entry name" value="DNA-binding pseudobarrel domain"/>
    <property type="match status" value="1"/>
</dbReference>
<keyword evidence="2" id="KW-0805">Transcription regulation</keyword>
<dbReference type="GO" id="GO:0005634">
    <property type="term" value="C:nucleus"/>
    <property type="evidence" value="ECO:0007669"/>
    <property type="project" value="UniProtKB-SubCell"/>
</dbReference>
<reference evidence="8 9" key="2">
    <citation type="journal article" date="2017" name="Genome Biol.">
        <title>New reference genome sequences of hot pepper reveal the massive evolution of plant disease-resistance genes by retroduplication.</title>
        <authorList>
            <person name="Kim S."/>
            <person name="Park J."/>
            <person name="Yeom S.I."/>
            <person name="Kim Y.M."/>
            <person name="Seo E."/>
            <person name="Kim K.T."/>
            <person name="Kim M.S."/>
            <person name="Lee J.M."/>
            <person name="Cheong K."/>
            <person name="Shin H.S."/>
            <person name="Kim S.B."/>
            <person name="Han K."/>
            <person name="Lee J."/>
            <person name="Park M."/>
            <person name="Lee H.A."/>
            <person name="Lee H.Y."/>
            <person name="Lee Y."/>
            <person name="Oh S."/>
            <person name="Lee J.H."/>
            <person name="Choi E."/>
            <person name="Choi E."/>
            <person name="Lee S.E."/>
            <person name="Jeon J."/>
            <person name="Kim H."/>
            <person name="Choi G."/>
            <person name="Song H."/>
            <person name="Lee J."/>
            <person name="Lee S.C."/>
            <person name="Kwon J.K."/>
            <person name="Lee H.Y."/>
            <person name="Koo N."/>
            <person name="Hong Y."/>
            <person name="Kim R.W."/>
            <person name="Kang W.H."/>
            <person name="Huh J.H."/>
            <person name="Kang B.C."/>
            <person name="Yang T.J."/>
            <person name="Lee Y.H."/>
            <person name="Bennetzen J.L."/>
            <person name="Choi D."/>
        </authorList>
    </citation>
    <scope>NUCLEOTIDE SEQUENCE [LARGE SCALE GENOMIC DNA]</scope>
    <source>
        <strain evidence="9">cv. CM334</strain>
    </source>
</reference>
<dbReference type="OMA" id="PAMDNEM"/>
<dbReference type="InterPro" id="IPR015300">
    <property type="entry name" value="DNA-bd_pseudobarrel_sf"/>
</dbReference>
<dbReference type="Pfam" id="PF02362">
    <property type="entry name" value="B3"/>
    <property type="match status" value="1"/>
</dbReference>
<dbReference type="GO" id="GO:0003700">
    <property type="term" value="F:DNA-binding transcription factor activity"/>
    <property type="evidence" value="ECO:0007669"/>
    <property type="project" value="InterPro"/>
</dbReference>
<comment type="subcellular location">
    <subcellularLocation>
        <location evidence="1">Nucleus</location>
    </subcellularLocation>
</comment>
<dbReference type="SMR" id="A0A1U8FZI3"/>
<name>A0A1U8FZI3_CAPAN</name>
<evidence type="ECO:0000256" key="2">
    <source>
        <dbReference type="ARBA" id="ARBA00023015"/>
    </source>
</evidence>